<gene>
    <name evidence="1" type="ORF">L211DRAFT_315340</name>
</gene>
<reference evidence="1 2" key="1">
    <citation type="journal article" date="2018" name="Nat. Ecol. Evol.">
        <title>Pezizomycetes genomes reveal the molecular basis of ectomycorrhizal truffle lifestyle.</title>
        <authorList>
            <person name="Murat C."/>
            <person name="Payen T."/>
            <person name="Noel B."/>
            <person name="Kuo A."/>
            <person name="Morin E."/>
            <person name="Chen J."/>
            <person name="Kohler A."/>
            <person name="Krizsan K."/>
            <person name="Balestrini R."/>
            <person name="Da Silva C."/>
            <person name="Montanini B."/>
            <person name="Hainaut M."/>
            <person name="Levati E."/>
            <person name="Barry K.W."/>
            <person name="Belfiori B."/>
            <person name="Cichocki N."/>
            <person name="Clum A."/>
            <person name="Dockter R.B."/>
            <person name="Fauchery L."/>
            <person name="Guy J."/>
            <person name="Iotti M."/>
            <person name="Le Tacon F."/>
            <person name="Lindquist E.A."/>
            <person name="Lipzen A."/>
            <person name="Malagnac F."/>
            <person name="Mello A."/>
            <person name="Molinier V."/>
            <person name="Miyauchi S."/>
            <person name="Poulain J."/>
            <person name="Riccioni C."/>
            <person name="Rubini A."/>
            <person name="Sitrit Y."/>
            <person name="Splivallo R."/>
            <person name="Traeger S."/>
            <person name="Wang M."/>
            <person name="Zifcakova L."/>
            <person name="Wipf D."/>
            <person name="Zambonelli A."/>
            <person name="Paolocci F."/>
            <person name="Nowrousian M."/>
            <person name="Ottonello S."/>
            <person name="Baldrian P."/>
            <person name="Spatafora J.W."/>
            <person name="Henrissat B."/>
            <person name="Nagy L.G."/>
            <person name="Aury J.M."/>
            <person name="Wincker P."/>
            <person name="Grigoriev I.V."/>
            <person name="Bonfante P."/>
            <person name="Martin F.M."/>
        </authorList>
    </citation>
    <scope>NUCLEOTIDE SEQUENCE [LARGE SCALE GENOMIC DNA]</scope>
    <source>
        <strain evidence="1 2">ATCC MYA-4762</strain>
    </source>
</reference>
<evidence type="ECO:0000313" key="1">
    <source>
        <dbReference type="EMBL" id="RPB22654.1"/>
    </source>
</evidence>
<dbReference type="InParanoid" id="A0A3N4LIC4"/>
<evidence type="ECO:0000313" key="2">
    <source>
        <dbReference type="Proteomes" id="UP000267821"/>
    </source>
</evidence>
<name>A0A3N4LIC4_9PEZI</name>
<organism evidence="1 2">
    <name type="scientific">Terfezia boudieri ATCC MYA-4762</name>
    <dbReference type="NCBI Taxonomy" id="1051890"/>
    <lineage>
        <taxon>Eukaryota</taxon>
        <taxon>Fungi</taxon>
        <taxon>Dikarya</taxon>
        <taxon>Ascomycota</taxon>
        <taxon>Pezizomycotina</taxon>
        <taxon>Pezizomycetes</taxon>
        <taxon>Pezizales</taxon>
        <taxon>Pezizaceae</taxon>
        <taxon>Terfezia</taxon>
    </lineage>
</organism>
<proteinExistence type="predicted"/>
<dbReference type="AlphaFoldDB" id="A0A3N4LIC4"/>
<keyword evidence="2" id="KW-1185">Reference proteome</keyword>
<sequence length="163" mass="18922">MRECHAYARYLCIHRPAYVLYSNSWIGKGKREKTFVLRLRTYVRKISIYKRASTSTQSILQSLNLPLNQSIAQLFNPPLNQSINLPLPISKHGICVRCIRRSRIPIAKLNVVTQLHFRTHNSPSQRCQLSIGATAWLRGCRCHLHFMHFTTCYIILMIQSKIS</sequence>
<dbReference type="EMBL" id="ML121550">
    <property type="protein sequence ID" value="RPB22654.1"/>
    <property type="molecule type" value="Genomic_DNA"/>
</dbReference>
<protein>
    <submittedName>
        <fullName evidence="1">Uncharacterized protein</fullName>
    </submittedName>
</protein>
<dbReference type="Proteomes" id="UP000267821">
    <property type="component" value="Unassembled WGS sequence"/>
</dbReference>
<accession>A0A3N4LIC4</accession>